<gene>
    <name evidence="1" type="ORF">GCM10023205_36050</name>
</gene>
<dbReference type="SUPFAM" id="SSF55961">
    <property type="entry name" value="Bet v1-like"/>
    <property type="match status" value="1"/>
</dbReference>
<reference evidence="2" key="1">
    <citation type="journal article" date="2019" name="Int. J. Syst. Evol. Microbiol.">
        <title>The Global Catalogue of Microorganisms (GCM) 10K type strain sequencing project: providing services to taxonomists for standard genome sequencing and annotation.</title>
        <authorList>
            <consortium name="The Broad Institute Genomics Platform"/>
            <consortium name="The Broad Institute Genome Sequencing Center for Infectious Disease"/>
            <person name="Wu L."/>
            <person name="Ma J."/>
        </authorList>
    </citation>
    <scope>NUCLEOTIDE SEQUENCE [LARGE SCALE GENOMIC DNA]</scope>
    <source>
        <strain evidence="2">JCM 17986</strain>
    </source>
</reference>
<organism evidence="1 2">
    <name type="scientific">Yinghuangia aomiensis</name>
    <dbReference type="NCBI Taxonomy" id="676205"/>
    <lineage>
        <taxon>Bacteria</taxon>
        <taxon>Bacillati</taxon>
        <taxon>Actinomycetota</taxon>
        <taxon>Actinomycetes</taxon>
        <taxon>Kitasatosporales</taxon>
        <taxon>Streptomycetaceae</taxon>
        <taxon>Yinghuangia</taxon>
    </lineage>
</organism>
<evidence type="ECO:0000313" key="1">
    <source>
        <dbReference type="EMBL" id="GAA4967829.1"/>
    </source>
</evidence>
<evidence type="ECO:0000313" key="2">
    <source>
        <dbReference type="Proteomes" id="UP001500466"/>
    </source>
</evidence>
<comment type="caution">
    <text evidence="1">The sequence shown here is derived from an EMBL/GenBank/DDBJ whole genome shotgun (WGS) entry which is preliminary data.</text>
</comment>
<accession>A0ABP9HCS1</accession>
<name>A0ABP9HCS1_9ACTN</name>
<proteinExistence type="predicted"/>
<protein>
    <recommendedName>
        <fullName evidence="3">ATPase</fullName>
    </recommendedName>
</protein>
<keyword evidence="2" id="KW-1185">Reference proteome</keyword>
<dbReference type="RefSeq" id="WP_345676529.1">
    <property type="nucleotide sequence ID" value="NZ_BAABHS010000011.1"/>
</dbReference>
<dbReference type="Gene3D" id="3.30.530.20">
    <property type="match status" value="1"/>
</dbReference>
<sequence>MPAEFLLERDHILPATPDAVWHAVATAPGTRGWLYPMDVEPRVGGTVSRGPATVTAWNPPRTFACRYADHTGFSNTLSYDLKPHDTHTTTHLHMSIHWVHEGQPDDGWNTRADAATRYADFYHHSLHEYLAHFHGLPTAYIRADRPAPTPDATTQFTRILHAIGVPDTKGRGDHVVFAPEGMPPQDAVIDYRDTDFLGLRTTDGLYRFYNGASWNWPLWIGHHRYGPVDTATETDAWTAWLDKVTS</sequence>
<dbReference type="InterPro" id="IPR023393">
    <property type="entry name" value="START-like_dom_sf"/>
</dbReference>
<evidence type="ECO:0008006" key="3">
    <source>
        <dbReference type="Google" id="ProtNLM"/>
    </source>
</evidence>
<dbReference type="EMBL" id="BAABHS010000011">
    <property type="protein sequence ID" value="GAA4967829.1"/>
    <property type="molecule type" value="Genomic_DNA"/>
</dbReference>
<dbReference type="Proteomes" id="UP001500466">
    <property type="component" value="Unassembled WGS sequence"/>
</dbReference>